<evidence type="ECO:0000256" key="3">
    <source>
        <dbReference type="ARBA" id="ARBA00005119"/>
    </source>
</evidence>
<feature type="transmembrane region" description="Helical" evidence="19">
    <location>
        <begin position="192"/>
        <end position="215"/>
    </location>
</feature>
<comment type="similarity">
    <text evidence="5 18">Belongs to the CDS family.</text>
</comment>
<evidence type="ECO:0000256" key="4">
    <source>
        <dbReference type="ARBA" id="ARBA00005189"/>
    </source>
</evidence>
<evidence type="ECO:0000256" key="14">
    <source>
        <dbReference type="ARBA" id="ARBA00023098"/>
    </source>
</evidence>
<dbReference type="KEGG" id="mamp:MAMA39_00920"/>
<comment type="pathway">
    <text evidence="4">Lipid metabolism.</text>
</comment>
<evidence type="ECO:0000256" key="11">
    <source>
        <dbReference type="ARBA" id="ARBA00022692"/>
    </source>
</evidence>
<evidence type="ECO:0000256" key="13">
    <source>
        <dbReference type="ARBA" id="ARBA00022989"/>
    </source>
</evidence>
<keyword evidence="10 18" id="KW-0808">Transferase</keyword>
<dbReference type="Pfam" id="PF01148">
    <property type="entry name" value="CTP_transf_1"/>
    <property type="match status" value="1"/>
</dbReference>
<proteinExistence type="inferred from homology"/>
<keyword evidence="8" id="KW-1003">Cell membrane</keyword>
<evidence type="ECO:0000256" key="6">
    <source>
        <dbReference type="ARBA" id="ARBA00012487"/>
    </source>
</evidence>
<feature type="transmembrane region" description="Helical" evidence="19">
    <location>
        <begin position="87"/>
        <end position="108"/>
    </location>
</feature>
<dbReference type="UniPathway" id="UPA00557">
    <property type="reaction ID" value="UER00614"/>
</dbReference>
<evidence type="ECO:0000256" key="8">
    <source>
        <dbReference type="ARBA" id="ARBA00022475"/>
    </source>
</evidence>
<dbReference type="GO" id="GO:0005886">
    <property type="term" value="C:plasma membrane"/>
    <property type="evidence" value="ECO:0007669"/>
    <property type="project" value="UniProtKB-SubCell"/>
</dbReference>
<evidence type="ECO:0000256" key="19">
    <source>
        <dbReference type="SAM" id="Phobius"/>
    </source>
</evidence>
<organism evidence="20 21">
    <name type="scientific">Mycoplasma amphoriforme A39</name>
    <dbReference type="NCBI Taxonomy" id="572419"/>
    <lineage>
        <taxon>Bacteria</taxon>
        <taxon>Bacillati</taxon>
        <taxon>Mycoplasmatota</taxon>
        <taxon>Mollicutes</taxon>
        <taxon>Mycoplasmataceae</taxon>
        <taxon>Mycoplasma</taxon>
    </lineage>
</organism>
<evidence type="ECO:0000256" key="7">
    <source>
        <dbReference type="ARBA" id="ARBA00019373"/>
    </source>
</evidence>
<dbReference type="Proteomes" id="UP000261764">
    <property type="component" value="Chromosome I"/>
</dbReference>
<reference evidence="20 21" key="1">
    <citation type="journal article" date="2015" name="Clin. Infect. Dis.">
        <title>Genomic Investigations unmask Mycoplasma amphoriforme, a new respiratory pathogen.</title>
        <authorList>
            <person name="Gillespie S.H."/>
            <person name="Ling C.L."/>
            <person name="Oravcova K."/>
            <person name="Pinheiro M."/>
            <person name="Wells L."/>
            <person name="Bryant J.M."/>
            <person name="McHugh T.D."/>
            <person name="Bebear C."/>
            <person name="Webster D."/>
            <person name="Harris S.R."/>
            <person name="Seth-Smith H.M."/>
            <person name="Thomson N.R."/>
        </authorList>
    </citation>
    <scope>NUCLEOTIDE SEQUENCE [LARGE SCALE GENOMIC DNA]</scope>
    <source>
        <strain evidence="20 21">A39</strain>
    </source>
</reference>
<evidence type="ECO:0000256" key="5">
    <source>
        <dbReference type="ARBA" id="ARBA00010185"/>
    </source>
</evidence>
<dbReference type="EMBL" id="HG937516">
    <property type="protein sequence ID" value="CDN40216.1"/>
    <property type="molecule type" value="Genomic_DNA"/>
</dbReference>
<evidence type="ECO:0000313" key="20">
    <source>
        <dbReference type="EMBL" id="CDN40216.1"/>
    </source>
</evidence>
<evidence type="ECO:0000256" key="17">
    <source>
        <dbReference type="ARBA" id="ARBA00023264"/>
    </source>
</evidence>
<comment type="catalytic activity">
    <reaction evidence="1 18">
        <text>a 1,2-diacyl-sn-glycero-3-phosphate + CTP + H(+) = a CDP-1,2-diacyl-sn-glycerol + diphosphate</text>
        <dbReference type="Rhea" id="RHEA:16229"/>
        <dbReference type="ChEBI" id="CHEBI:15378"/>
        <dbReference type="ChEBI" id="CHEBI:33019"/>
        <dbReference type="ChEBI" id="CHEBI:37563"/>
        <dbReference type="ChEBI" id="CHEBI:58332"/>
        <dbReference type="ChEBI" id="CHEBI:58608"/>
        <dbReference type="EC" id="2.7.7.41"/>
    </reaction>
</comment>
<feature type="transmembrane region" description="Helical" evidence="19">
    <location>
        <begin position="21"/>
        <end position="41"/>
    </location>
</feature>
<keyword evidence="15 19" id="KW-0472">Membrane</keyword>
<keyword evidence="16" id="KW-0594">Phospholipid biosynthesis</keyword>
<dbReference type="AlphaFoldDB" id="A0A292IHZ8"/>
<dbReference type="EC" id="2.7.7.41" evidence="6 18"/>
<evidence type="ECO:0000256" key="1">
    <source>
        <dbReference type="ARBA" id="ARBA00001698"/>
    </source>
</evidence>
<keyword evidence="21" id="KW-1185">Reference proteome</keyword>
<keyword evidence="12 18" id="KW-0548">Nucleotidyltransferase</keyword>
<feature type="transmembrane region" description="Helical" evidence="19">
    <location>
        <begin position="227"/>
        <end position="247"/>
    </location>
</feature>
<comment type="subcellular location">
    <subcellularLocation>
        <location evidence="2">Cell membrane</location>
        <topology evidence="2">Multi-pass membrane protein</topology>
    </subcellularLocation>
</comment>
<evidence type="ECO:0000256" key="18">
    <source>
        <dbReference type="RuleBase" id="RU003938"/>
    </source>
</evidence>
<evidence type="ECO:0000256" key="12">
    <source>
        <dbReference type="ARBA" id="ARBA00022695"/>
    </source>
</evidence>
<keyword evidence="13 19" id="KW-1133">Transmembrane helix</keyword>
<keyword evidence="11 18" id="KW-0812">Transmembrane</keyword>
<feature type="transmembrane region" description="Helical" evidence="19">
    <location>
        <begin position="120"/>
        <end position="146"/>
    </location>
</feature>
<evidence type="ECO:0000313" key="21">
    <source>
        <dbReference type="Proteomes" id="UP000261764"/>
    </source>
</evidence>
<gene>
    <name evidence="20" type="ORF">MAMA39_00920</name>
</gene>
<dbReference type="GO" id="GO:0004605">
    <property type="term" value="F:phosphatidate cytidylyltransferase activity"/>
    <property type="evidence" value="ECO:0007669"/>
    <property type="project" value="UniProtKB-EC"/>
</dbReference>
<name>A0A292IHZ8_9MOLU</name>
<sequence length="448" mass="51035">MELSTLKKNRWNTKMLRPKSRVAVFIALIVWMVLILIFSGLGDGFNRWSPWSPTIVDNGTFASPLRDFGNSHATFYQLQDTYQNASIRFAMSFIAISMISVFSFFIAKETANLIRANSKIVLYALYLTIFFGYFFTALFYIVPLYFFNSDSDNSYLQFVTNCTNRSCVLDSSRNINLDFYFGNMHVNDGGTFATFGFTVSIIISLSLIIIFDLLFLWKFKLLTKRYILSLLTIHLLLVFAMFSVTYASVIRGWTTLLLISLIAVGTDTFAYLFGKRFGRYKMIPHISPNKTWAGAIYGVVITTILVIGIIVLYGANSWSKFNHVSPCRNVSPQCFDQHNLITNVFVITFIFGGTTFQTYWWLATILIVIASCVICIVGDLLFSFIKRCYQIKDFGNTLGSHGGILDRFDSTATLFTFYLLYILIMVLISKRPLFNPNFYISTVNPVAI</sequence>
<keyword evidence="14" id="KW-0443">Lipid metabolism</keyword>
<dbReference type="RefSeq" id="WP_343251557.1">
    <property type="nucleotide sequence ID" value="NZ_HG937516.1"/>
</dbReference>
<dbReference type="PANTHER" id="PTHR46382:SF1">
    <property type="entry name" value="PHOSPHATIDATE CYTIDYLYLTRANSFERASE"/>
    <property type="match status" value="1"/>
</dbReference>
<evidence type="ECO:0000256" key="15">
    <source>
        <dbReference type="ARBA" id="ARBA00023136"/>
    </source>
</evidence>
<keyword evidence="17" id="KW-1208">Phospholipid metabolism</keyword>
<comment type="pathway">
    <text evidence="3 18">Phospholipid metabolism; CDP-diacylglycerol biosynthesis; CDP-diacylglycerol from sn-glycerol 3-phosphate: step 3/3.</text>
</comment>
<dbReference type="PANTHER" id="PTHR46382">
    <property type="entry name" value="PHOSPHATIDATE CYTIDYLYLTRANSFERASE"/>
    <property type="match status" value="1"/>
</dbReference>
<evidence type="ECO:0000256" key="2">
    <source>
        <dbReference type="ARBA" id="ARBA00004651"/>
    </source>
</evidence>
<feature type="transmembrane region" description="Helical" evidence="19">
    <location>
        <begin position="253"/>
        <end position="273"/>
    </location>
</feature>
<evidence type="ECO:0000256" key="9">
    <source>
        <dbReference type="ARBA" id="ARBA00022516"/>
    </source>
</evidence>
<accession>A0A292IHZ8</accession>
<protein>
    <recommendedName>
        <fullName evidence="7 18">Phosphatidate cytidylyltransferase</fullName>
        <ecNumber evidence="6 18">2.7.7.41</ecNumber>
    </recommendedName>
</protein>
<feature type="transmembrane region" description="Helical" evidence="19">
    <location>
        <begin position="359"/>
        <end position="382"/>
    </location>
</feature>
<evidence type="ECO:0000256" key="10">
    <source>
        <dbReference type="ARBA" id="ARBA00022679"/>
    </source>
</evidence>
<dbReference type="PROSITE" id="PS01315">
    <property type="entry name" value="CDS"/>
    <property type="match status" value="1"/>
</dbReference>
<dbReference type="GO" id="GO:0016024">
    <property type="term" value="P:CDP-diacylglycerol biosynthetic process"/>
    <property type="evidence" value="ECO:0007669"/>
    <property type="project" value="UniProtKB-UniPathway"/>
</dbReference>
<feature type="transmembrane region" description="Helical" evidence="19">
    <location>
        <begin position="411"/>
        <end position="429"/>
    </location>
</feature>
<evidence type="ECO:0000256" key="16">
    <source>
        <dbReference type="ARBA" id="ARBA00023209"/>
    </source>
</evidence>
<dbReference type="InterPro" id="IPR000374">
    <property type="entry name" value="PC_trans"/>
</dbReference>
<feature type="transmembrane region" description="Helical" evidence="19">
    <location>
        <begin position="294"/>
        <end position="315"/>
    </location>
</feature>
<keyword evidence="9" id="KW-0444">Lipid biosynthesis</keyword>